<feature type="disulfide bond" evidence="14">
    <location>
        <begin position="41"/>
        <end position="81"/>
    </location>
</feature>
<evidence type="ECO:0000256" key="6">
    <source>
        <dbReference type="ARBA" id="ARBA00022622"/>
    </source>
</evidence>
<evidence type="ECO:0000256" key="5">
    <source>
        <dbReference type="ARBA" id="ARBA00022525"/>
    </source>
</evidence>
<keyword evidence="6" id="KW-0336">GPI-anchor</keyword>
<keyword evidence="20" id="KW-1185">Reference proteome</keyword>
<reference evidence="19" key="1">
    <citation type="submission" date="2021-06" db="EMBL/GenBank/DDBJ databases">
        <title>Comparative genomics, transcriptomics and evolutionary studies reveal genomic signatures of adaptation to plant cell wall in hemibiotrophic fungi.</title>
        <authorList>
            <consortium name="DOE Joint Genome Institute"/>
            <person name="Baroncelli R."/>
            <person name="Diaz J.F."/>
            <person name="Benocci T."/>
            <person name="Peng M."/>
            <person name="Battaglia E."/>
            <person name="Haridas S."/>
            <person name="Andreopoulos W."/>
            <person name="Labutti K."/>
            <person name="Pangilinan J."/>
            <person name="Floch G.L."/>
            <person name="Makela M.R."/>
            <person name="Henrissat B."/>
            <person name="Grigoriev I.V."/>
            <person name="Crouch J.A."/>
            <person name="De Vries R.P."/>
            <person name="Sukno S.A."/>
            <person name="Thon M.R."/>
        </authorList>
    </citation>
    <scope>NUCLEOTIDE SEQUENCE</scope>
    <source>
        <strain evidence="19">MAFF235873</strain>
    </source>
</reference>
<comment type="caution">
    <text evidence="19">The sequence shown here is derived from an EMBL/GenBank/DDBJ whole genome shotgun (WGS) entry which is preliminary data.</text>
</comment>
<gene>
    <name evidence="19" type="ORF">LX32DRAFT_684926</name>
</gene>
<evidence type="ECO:0000256" key="10">
    <source>
        <dbReference type="ARBA" id="ARBA00023136"/>
    </source>
</evidence>
<evidence type="ECO:0000256" key="13">
    <source>
        <dbReference type="ARBA" id="ARBA00038359"/>
    </source>
</evidence>
<dbReference type="GO" id="GO:0098552">
    <property type="term" value="C:side of membrane"/>
    <property type="evidence" value="ECO:0007669"/>
    <property type="project" value="UniProtKB-KW"/>
</dbReference>
<dbReference type="EMBL" id="MU842926">
    <property type="protein sequence ID" value="KAK2025920.1"/>
    <property type="molecule type" value="Genomic_DNA"/>
</dbReference>
<feature type="transmembrane region" description="Helical" evidence="16">
    <location>
        <begin position="183"/>
        <end position="210"/>
    </location>
</feature>
<dbReference type="Pfam" id="PF20684">
    <property type="entry name" value="Fung_rhodopsin"/>
    <property type="match status" value="1"/>
</dbReference>
<keyword evidence="7 16" id="KW-0812">Transmembrane</keyword>
<evidence type="ECO:0000256" key="16">
    <source>
        <dbReference type="SAM" id="Phobius"/>
    </source>
</evidence>
<feature type="chain" id="PRO_5041957275" description="CFEM domain-containing protein" evidence="17">
    <location>
        <begin position="23"/>
        <end position="443"/>
    </location>
</feature>
<keyword evidence="9 16" id="KW-1133">Transmembrane helix</keyword>
<feature type="transmembrane region" description="Helical" evidence="16">
    <location>
        <begin position="222"/>
        <end position="245"/>
    </location>
</feature>
<keyword evidence="11 14" id="KW-1015">Disulfide bond</keyword>
<evidence type="ECO:0000259" key="18">
    <source>
        <dbReference type="PROSITE" id="PS52012"/>
    </source>
</evidence>
<dbReference type="Pfam" id="PF05730">
    <property type="entry name" value="CFEM"/>
    <property type="match status" value="1"/>
</dbReference>
<comment type="similarity">
    <text evidence="13">Belongs to the SAT4 family.</text>
</comment>
<evidence type="ECO:0000256" key="9">
    <source>
        <dbReference type="ARBA" id="ARBA00022989"/>
    </source>
</evidence>
<feature type="transmembrane region" description="Helical" evidence="16">
    <location>
        <begin position="350"/>
        <end position="373"/>
    </location>
</feature>
<dbReference type="InterPro" id="IPR008427">
    <property type="entry name" value="Extracellular_membr_CFEM_dom"/>
</dbReference>
<accession>A0AAD9M1H1</accession>
<dbReference type="InterPro" id="IPR049326">
    <property type="entry name" value="Rhodopsin_dom_fungi"/>
</dbReference>
<name>A0AAD9M1H1_9PEZI</name>
<feature type="disulfide bond" evidence="14">
    <location>
        <begin position="64"/>
        <end position="97"/>
    </location>
</feature>
<dbReference type="InterPro" id="IPR052337">
    <property type="entry name" value="SAT4-like"/>
</dbReference>
<keyword evidence="8 17" id="KW-0732">Signal</keyword>
<evidence type="ECO:0000256" key="1">
    <source>
        <dbReference type="ARBA" id="ARBA00004141"/>
    </source>
</evidence>
<feature type="transmembrane region" description="Helical" evidence="16">
    <location>
        <begin position="143"/>
        <end position="163"/>
    </location>
</feature>
<organism evidence="19 20">
    <name type="scientific">Colletotrichum zoysiae</name>
    <dbReference type="NCBI Taxonomy" id="1216348"/>
    <lineage>
        <taxon>Eukaryota</taxon>
        <taxon>Fungi</taxon>
        <taxon>Dikarya</taxon>
        <taxon>Ascomycota</taxon>
        <taxon>Pezizomycotina</taxon>
        <taxon>Sordariomycetes</taxon>
        <taxon>Hypocreomycetidae</taxon>
        <taxon>Glomerellales</taxon>
        <taxon>Glomerellaceae</taxon>
        <taxon>Colletotrichum</taxon>
        <taxon>Colletotrichum graminicola species complex</taxon>
    </lineage>
</organism>
<evidence type="ECO:0000256" key="8">
    <source>
        <dbReference type="ARBA" id="ARBA00022729"/>
    </source>
</evidence>
<keyword evidence="12" id="KW-0449">Lipoprotein</keyword>
<dbReference type="AlphaFoldDB" id="A0AAD9M1H1"/>
<comment type="caution">
    <text evidence="14">Lacks conserved residue(s) required for the propagation of feature annotation.</text>
</comment>
<sequence>MRLNCPSFFLLTLCTTAATTLAERLMLPETPGIDLQDNPDCALPCLLASLNRSKCPTTNQTCLCQSNDFLEDVEDCVIASCPLKYALESQNITWTACHFPLHTGVTQARKVGRIVLFVMLPTLSIFIRVITKCARLAPVGPDDYTIVGAYVILVGYTSLHAYLERHGAGKDLWTLNHTQIFTYFKIFYALQTLYHLCIDLIKASILFSYLRIFHIPDEKIRIVLWATLVINLMSGLSFLFVTLFRCQPVSLAWTFWTGDSTGKCINLVSISISHAAINIALDLWMLTLPVTQIWSMNLARRKKFAVVAMFSLGLFLTIVSAVRISAILDFRKDPLNPTALDSETDHAPRLVAMLPIVVWSAIELNVGIFTACIPNIRQFFVRFILGHSDKKKRLASVMSGYARGSASAPKPQGPTHQFDSNELEPVDESNLSSPSCQKSMVNV</sequence>
<evidence type="ECO:0000256" key="7">
    <source>
        <dbReference type="ARBA" id="ARBA00022692"/>
    </source>
</evidence>
<keyword evidence="5" id="KW-0964">Secreted</keyword>
<feature type="transmembrane region" description="Helical" evidence="16">
    <location>
        <begin position="304"/>
        <end position="330"/>
    </location>
</feature>
<feature type="disulfide bond" evidence="14">
    <location>
        <begin position="45"/>
        <end position="76"/>
    </location>
</feature>
<dbReference type="GO" id="GO:0005576">
    <property type="term" value="C:extracellular region"/>
    <property type="evidence" value="ECO:0007669"/>
    <property type="project" value="UniProtKB-SubCell"/>
</dbReference>
<dbReference type="SMART" id="SM00747">
    <property type="entry name" value="CFEM"/>
    <property type="match status" value="1"/>
</dbReference>
<feature type="transmembrane region" description="Helical" evidence="16">
    <location>
        <begin position="265"/>
        <end position="284"/>
    </location>
</feature>
<evidence type="ECO:0000256" key="15">
    <source>
        <dbReference type="SAM" id="MobiDB-lite"/>
    </source>
</evidence>
<evidence type="ECO:0000313" key="19">
    <source>
        <dbReference type="EMBL" id="KAK2025920.1"/>
    </source>
</evidence>
<dbReference type="PROSITE" id="PS52012">
    <property type="entry name" value="CFEM"/>
    <property type="match status" value="1"/>
</dbReference>
<feature type="compositionally biased region" description="Polar residues" evidence="15">
    <location>
        <begin position="429"/>
        <end position="443"/>
    </location>
</feature>
<protein>
    <recommendedName>
        <fullName evidence="18">CFEM domain-containing protein</fullName>
    </recommendedName>
</protein>
<evidence type="ECO:0000256" key="17">
    <source>
        <dbReference type="SAM" id="SignalP"/>
    </source>
</evidence>
<dbReference type="PANTHER" id="PTHR33048">
    <property type="entry name" value="PTH11-LIKE INTEGRAL MEMBRANE PROTEIN (AFU_ORTHOLOGUE AFUA_5G11245)"/>
    <property type="match status" value="1"/>
</dbReference>
<feature type="signal peptide" evidence="17">
    <location>
        <begin position="1"/>
        <end position="22"/>
    </location>
</feature>
<keyword evidence="6" id="KW-0325">Glycoprotein</keyword>
<evidence type="ECO:0000256" key="12">
    <source>
        <dbReference type="ARBA" id="ARBA00023288"/>
    </source>
</evidence>
<evidence type="ECO:0000256" key="11">
    <source>
        <dbReference type="ARBA" id="ARBA00023157"/>
    </source>
</evidence>
<evidence type="ECO:0000256" key="4">
    <source>
        <dbReference type="ARBA" id="ARBA00010031"/>
    </source>
</evidence>
<dbReference type="PANTHER" id="PTHR33048:SF143">
    <property type="entry name" value="EXTRACELLULAR MEMBRANE PROTEIN CFEM DOMAIN-CONTAINING PROTEIN-RELATED"/>
    <property type="match status" value="1"/>
</dbReference>
<dbReference type="Proteomes" id="UP001232148">
    <property type="component" value="Unassembled WGS sequence"/>
</dbReference>
<comment type="subcellular location">
    <subcellularLocation>
        <location evidence="2">Membrane</location>
        <topology evidence="2">Lipid-anchor</topology>
        <topology evidence="2">GPI-anchor</topology>
    </subcellularLocation>
    <subcellularLocation>
        <location evidence="1">Membrane</location>
        <topology evidence="1">Multi-pass membrane protein</topology>
    </subcellularLocation>
    <subcellularLocation>
        <location evidence="3">Secreted</location>
    </subcellularLocation>
</comment>
<comment type="similarity">
    <text evidence="4">Belongs to the RBT5 family.</text>
</comment>
<feature type="region of interest" description="Disordered" evidence="15">
    <location>
        <begin position="404"/>
        <end position="443"/>
    </location>
</feature>
<keyword evidence="10 16" id="KW-0472">Membrane</keyword>
<evidence type="ECO:0000313" key="20">
    <source>
        <dbReference type="Proteomes" id="UP001232148"/>
    </source>
</evidence>
<feature type="disulfide bond" evidence="14">
    <location>
        <begin position="55"/>
        <end position="62"/>
    </location>
</feature>
<proteinExistence type="inferred from homology"/>
<feature type="transmembrane region" description="Helical" evidence="16">
    <location>
        <begin position="111"/>
        <end position="131"/>
    </location>
</feature>
<evidence type="ECO:0000256" key="14">
    <source>
        <dbReference type="PROSITE-ProRule" id="PRU01356"/>
    </source>
</evidence>
<evidence type="ECO:0000256" key="3">
    <source>
        <dbReference type="ARBA" id="ARBA00004613"/>
    </source>
</evidence>
<evidence type="ECO:0000256" key="2">
    <source>
        <dbReference type="ARBA" id="ARBA00004589"/>
    </source>
</evidence>
<feature type="domain" description="CFEM" evidence="18">
    <location>
        <begin position="13"/>
        <end position="124"/>
    </location>
</feature>